<accession>A0A2P2PXM3</accession>
<organism evidence="2">
    <name type="scientific">Rhizophora mucronata</name>
    <name type="common">Asiatic mangrove</name>
    <dbReference type="NCBI Taxonomy" id="61149"/>
    <lineage>
        <taxon>Eukaryota</taxon>
        <taxon>Viridiplantae</taxon>
        <taxon>Streptophyta</taxon>
        <taxon>Embryophyta</taxon>
        <taxon>Tracheophyta</taxon>
        <taxon>Spermatophyta</taxon>
        <taxon>Magnoliopsida</taxon>
        <taxon>eudicotyledons</taxon>
        <taxon>Gunneridae</taxon>
        <taxon>Pentapetalae</taxon>
        <taxon>rosids</taxon>
        <taxon>fabids</taxon>
        <taxon>Malpighiales</taxon>
        <taxon>Rhizophoraceae</taxon>
        <taxon>Rhizophora</taxon>
    </lineage>
</organism>
<keyword evidence="1" id="KW-0812">Transmembrane</keyword>
<name>A0A2P2PXM3_RHIMU</name>
<reference evidence="2" key="1">
    <citation type="submission" date="2018-02" db="EMBL/GenBank/DDBJ databases">
        <title>Rhizophora mucronata_Transcriptome.</title>
        <authorList>
            <person name="Meera S.P."/>
            <person name="Sreeshan A."/>
            <person name="Augustine A."/>
        </authorList>
    </citation>
    <scope>NUCLEOTIDE SEQUENCE</scope>
    <source>
        <tissue evidence="2">Leaf</tissue>
    </source>
</reference>
<proteinExistence type="predicted"/>
<keyword evidence="1" id="KW-1133">Transmembrane helix</keyword>
<sequence>MLIGPCMHGNVTRIVHILLFYGLMWNFFSNFLSVSSKCMLLIGSLHSPFMHM</sequence>
<dbReference type="AlphaFoldDB" id="A0A2P2PXM3"/>
<evidence type="ECO:0000313" key="2">
    <source>
        <dbReference type="EMBL" id="MBX59413.1"/>
    </source>
</evidence>
<keyword evidence="1" id="KW-0472">Membrane</keyword>
<feature type="transmembrane region" description="Helical" evidence="1">
    <location>
        <begin position="14"/>
        <end position="32"/>
    </location>
</feature>
<evidence type="ECO:0000256" key="1">
    <source>
        <dbReference type="SAM" id="Phobius"/>
    </source>
</evidence>
<dbReference type="EMBL" id="GGEC01078929">
    <property type="protein sequence ID" value="MBX59413.1"/>
    <property type="molecule type" value="Transcribed_RNA"/>
</dbReference>
<protein>
    <submittedName>
        <fullName evidence="2">Uncharacterized protein</fullName>
    </submittedName>
</protein>